<feature type="non-terminal residue" evidence="1">
    <location>
        <position position="132"/>
    </location>
</feature>
<evidence type="ECO:0000313" key="2">
    <source>
        <dbReference type="Proteomes" id="UP000789920"/>
    </source>
</evidence>
<name>A0ACA9SYP2_9GLOM</name>
<dbReference type="EMBL" id="CAJVQC010170650">
    <property type="protein sequence ID" value="CAG8850412.1"/>
    <property type="molecule type" value="Genomic_DNA"/>
</dbReference>
<feature type="non-terminal residue" evidence="1">
    <location>
        <position position="1"/>
    </location>
</feature>
<keyword evidence="2" id="KW-1185">Reference proteome</keyword>
<proteinExistence type="predicted"/>
<gene>
    <name evidence="1" type="ORF">RPERSI_LOCUS36081</name>
</gene>
<accession>A0ACA9SYP2</accession>
<evidence type="ECO:0000313" key="1">
    <source>
        <dbReference type="EMBL" id="CAG8850412.1"/>
    </source>
</evidence>
<protein>
    <submittedName>
        <fullName evidence="1">22655_t:CDS:1</fullName>
    </submittedName>
</protein>
<organism evidence="1 2">
    <name type="scientific">Racocetra persica</name>
    <dbReference type="NCBI Taxonomy" id="160502"/>
    <lineage>
        <taxon>Eukaryota</taxon>
        <taxon>Fungi</taxon>
        <taxon>Fungi incertae sedis</taxon>
        <taxon>Mucoromycota</taxon>
        <taxon>Glomeromycotina</taxon>
        <taxon>Glomeromycetes</taxon>
        <taxon>Diversisporales</taxon>
        <taxon>Gigasporaceae</taxon>
        <taxon>Racocetra</taxon>
    </lineage>
</organism>
<sequence>DAVRSAKKRGGQCLSIQYTNNKDPLLWRCSNNHEWYASLHRLKNHNKWCPTCGHDKRRLGILTAKELALSKNGKYISDSYINNRTPLIWECEKLYRWQTTLNSVKNGGHWCQNCAGTEKLNLEIAKEVAISK</sequence>
<reference evidence="1" key="1">
    <citation type="submission" date="2021-06" db="EMBL/GenBank/DDBJ databases">
        <authorList>
            <person name="Kallberg Y."/>
            <person name="Tangrot J."/>
            <person name="Rosling A."/>
        </authorList>
    </citation>
    <scope>NUCLEOTIDE SEQUENCE</scope>
    <source>
        <strain evidence="1">MA461A</strain>
    </source>
</reference>
<comment type="caution">
    <text evidence="1">The sequence shown here is derived from an EMBL/GenBank/DDBJ whole genome shotgun (WGS) entry which is preliminary data.</text>
</comment>
<dbReference type="Proteomes" id="UP000789920">
    <property type="component" value="Unassembled WGS sequence"/>
</dbReference>